<dbReference type="InterPro" id="IPR009056">
    <property type="entry name" value="Cyt_c-like_dom"/>
</dbReference>
<dbReference type="GO" id="GO:0020037">
    <property type="term" value="F:heme binding"/>
    <property type="evidence" value="ECO:0007669"/>
    <property type="project" value="InterPro"/>
</dbReference>
<dbReference type="PROSITE" id="PS51257">
    <property type="entry name" value="PROKAR_LIPOPROTEIN"/>
    <property type="match status" value="1"/>
</dbReference>
<protein>
    <recommendedName>
        <fullName evidence="5">Cytochrome c domain-containing protein</fullName>
    </recommendedName>
</protein>
<evidence type="ECO:0000313" key="6">
    <source>
        <dbReference type="EMBL" id="OGL52237.1"/>
    </source>
</evidence>
<evidence type="ECO:0000256" key="1">
    <source>
        <dbReference type="ARBA" id="ARBA00022617"/>
    </source>
</evidence>
<evidence type="ECO:0000256" key="4">
    <source>
        <dbReference type="PROSITE-ProRule" id="PRU00433"/>
    </source>
</evidence>
<evidence type="ECO:0000259" key="5">
    <source>
        <dbReference type="PROSITE" id="PS51007"/>
    </source>
</evidence>
<name>A0A1F7SGE3_9BACT</name>
<dbReference type="Pfam" id="PF13442">
    <property type="entry name" value="Cytochrome_CBB3"/>
    <property type="match status" value="1"/>
</dbReference>
<accession>A0A1F7SGE3</accession>
<proteinExistence type="predicted"/>
<comment type="caution">
    <text evidence="6">The sequence shown here is derived from an EMBL/GenBank/DDBJ whole genome shotgun (WGS) entry which is preliminary data.</text>
</comment>
<organism evidence="6 7">
    <name type="scientific">Candidatus Schekmanbacteria bacterium RIFCSPLOWO2_12_FULL_38_15</name>
    <dbReference type="NCBI Taxonomy" id="1817883"/>
    <lineage>
        <taxon>Bacteria</taxon>
        <taxon>Candidatus Schekmaniibacteriota</taxon>
    </lineage>
</organism>
<keyword evidence="2 4" id="KW-0479">Metal-binding</keyword>
<dbReference type="AlphaFoldDB" id="A0A1F7SGE3"/>
<feature type="domain" description="Cytochrome c" evidence="5">
    <location>
        <begin position="47"/>
        <end position="140"/>
    </location>
</feature>
<dbReference type="STRING" id="1817883.A3G31_02995"/>
<dbReference type="SUPFAM" id="SSF46626">
    <property type="entry name" value="Cytochrome c"/>
    <property type="match status" value="1"/>
</dbReference>
<gene>
    <name evidence="6" type="ORF">A3G31_02995</name>
</gene>
<dbReference type="Gene3D" id="1.10.760.10">
    <property type="entry name" value="Cytochrome c-like domain"/>
    <property type="match status" value="1"/>
</dbReference>
<dbReference type="Proteomes" id="UP000178082">
    <property type="component" value="Unassembled WGS sequence"/>
</dbReference>
<sequence length="143" mass="16330">MIKNCRILAFFLKLLIFLSILLFLSLGCEISKDKNEAKGNNPNFALMAKKKGKAIFLKYCSPCHGEKGDGNGRYVATELSPKPRNFTEKRYMEKLSNKYLFESISKGPAFFGKSNLCPPWENTFNEEEIKNIIYFIRGLSNAK</sequence>
<dbReference type="EMBL" id="MGDI01000032">
    <property type="protein sequence ID" value="OGL52237.1"/>
    <property type="molecule type" value="Genomic_DNA"/>
</dbReference>
<keyword evidence="3 4" id="KW-0408">Iron</keyword>
<evidence type="ECO:0000256" key="2">
    <source>
        <dbReference type="ARBA" id="ARBA00022723"/>
    </source>
</evidence>
<keyword evidence="1 4" id="KW-0349">Heme</keyword>
<dbReference type="InterPro" id="IPR036909">
    <property type="entry name" value="Cyt_c-like_dom_sf"/>
</dbReference>
<dbReference type="GO" id="GO:0046872">
    <property type="term" value="F:metal ion binding"/>
    <property type="evidence" value="ECO:0007669"/>
    <property type="project" value="UniProtKB-KW"/>
</dbReference>
<dbReference type="PROSITE" id="PS51007">
    <property type="entry name" value="CYTC"/>
    <property type="match status" value="1"/>
</dbReference>
<evidence type="ECO:0000256" key="3">
    <source>
        <dbReference type="ARBA" id="ARBA00023004"/>
    </source>
</evidence>
<reference evidence="6 7" key="1">
    <citation type="journal article" date="2016" name="Nat. Commun.">
        <title>Thousands of microbial genomes shed light on interconnected biogeochemical processes in an aquifer system.</title>
        <authorList>
            <person name="Anantharaman K."/>
            <person name="Brown C.T."/>
            <person name="Hug L.A."/>
            <person name="Sharon I."/>
            <person name="Castelle C.J."/>
            <person name="Probst A.J."/>
            <person name="Thomas B.C."/>
            <person name="Singh A."/>
            <person name="Wilkins M.J."/>
            <person name="Karaoz U."/>
            <person name="Brodie E.L."/>
            <person name="Williams K.H."/>
            <person name="Hubbard S.S."/>
            <person name="Banfield J.F."/>
        </authorList>
    </citation>
    <scope>NUCLEOTIDE SEQUENCE [LARGE SCALE GENOMIC DNA]</scope>
</reference>
<dbReference type="GO" id="GO:0009055">
    <property type="term" value="F:electron transfer activity"/>
    <property type="evidence" value="ECO:0007669"/>
    <property type="project" value="InterPro"/>
</dbReference>
<evidence type="ECO:0000313" key="7">
    <source>
        <dbReference type="Proteomes" id="UP000178082"/>
    </source>
</evidence>